<organism evidence="1 2">
    <name type="scientific">Vibrio albus</name>
    <dbReference type="NCBI Taxonomy" id="2200953"/>
    <lineage>
        <taxon>Bacteria</taxon>
        <taxon>Pseudomonadati</taxon>
        <taxon>Pseudomonadota</taxon>
        <taxon>Gammaproteobacteria</taxon>
        <taxon>Vibrionales</taxon>
        <taxon>Vibrionaceae</taxon>
        <taxon>Vibrio</taxon>
    </lineage>
</organism>
<dbReference type="OrthoDB" id="9775333at2"/>
<dbReference type="NCBIfam" id="TIGR03353">
    <property type="entry name" value="VI_chp_4"/>
    <property type="match status" value="1"/>
</dbReference>
<protein>
    <submittedName>
        <fullName evidence="1">Type VI secretion system baseplate subunit TssK</fullName>
    </submittedName>
</protein>
<gene>
    <name evidence="1" type="primary">tssK</name>
    <name evidence="1" type="ORF">DI392_07820</name>
</gene>
<name>A0A2U3BBC4_9VIBR</name>
<dbReference type="PANTHER" id="PTHR35566:SF1">
    <property type="entry name" value="TYPE VI SECRETION SYSTEM BASEPLATE COMPONENT TSSK1"/>
    <property type="match status" value="1"/>
</dbReference>
<dbReference type="Pfam" id="PF05936">
    <property type="entry name" value="T6SS_VasE"/>
    <property type="match status" value="1"/>
</dbReference>
<dbReference type="RefSeq" id="WP_109319341.1">
    <property type="nucleotide sequence ID" value="NZ_QFWT01000003.1"/>
</dbReference>
<comment type="caution">
    <text evidence="1">The sequence shown here is derived from an EMBL/GenBank/DDBJ whole genome shotgun (WGS) entry which is preliminary data.</text>
</comment>
<sequence>MTWRNKVIWTEGMFLRPQHFQQHDRHWEYMLESRSAPLRSYCWGITGLTIDQPLLAQGKLAIQSCSGIMPDGTPFNIGGEDQPPRVLEVPENTRDTVVYLSVPARRKGLIEADADETPQILARYIPKEQEVTDSNHGSNSEATILTGELRLHLMLESDDHNAFVDMPLCKITERKADKTVMLDEDFLPPCLDCKAVPKIHGYLTELQGMLRHRAEALSGRITESGRGGAAEIADFMMLQTVNRLEPLFTHLTDTKGLHPEAFFRIGIQVAGELATFTTRNKRPPDLPSYLHDDLRATFDGLMSALRQSLSMVLEQNAIPVPVQARKYGIYVAVLSDHTLLNNANFVLAVSAQTSTEALRTHFPTQVKIGPVEQIRQLVNLQLPGIAIRPLPVAPRQIPYHAGFNYFELDRNSELWKQLSSSGGFAFHAGGDFPGLELEFWAIKGE</sequence>
<accession>A0A2U3BBC4</accession>
<proteinExistence type="predicted"/>
<dbReference type="EMBL" id="QFWT01000003">
    <property type="protein sequence ID" value="PWI34090.1"/>
    <property type="molecule type" value="Genomic_DNA"/>
</dbReference>
<reference evidence="1 2" key="1">
    <citation type="submission" date="2018-05" db="EMBL/GenBank/DDBJ databases">
        <title>Vibrio limimaris sp. nov., isolated from marine sediment.</title>
        <authorList>
            <person name="Li C.-M."/>
        </authorList>
    </citation>
    <scope>NUCLEOTIDE SEQUENCE [LARGE SCALE GENOMIC DNA]</scope>
    <source>
        <strain evidence="1 2">E4404</strain>
    </source>
</reference>
<dbReference type="AlphaFoldDB" id="A0A2U3BBC4"/>
<keyword evidence="2" id="KW-1185">Reference proteome</keyword>
<evidence type="ECO:0000313" key="1">
    <source>
        <dbReference type="EMBL" id="PWI34090.1"/>
    </source>
</evidence>
<dbReference type="InterPro" id="IPR010263">
    <property type="entry name" value="T6SS_TssK"/>
</dbReference>
<evidence type="ECO:0000313" key="2">
    <source>
        <dbReference type="Proteomes" id="UP000245362"/>
    </source>
</evidence>
<dbReference type="PANTHER" id="PTHR35566">
    <property type="entry name" value="BLR3599 PROTEIN"/>
    <property type="match status" value="1"/>
</dbReference>
<dbReference type="Proteomes" id="UP000245362">
    <property type="component" value="Unassembled WGS sequence"/>
</dbReference>